<dbReference type="Proteomes" id="UP000246005">
    <property type="component" value="Unassembled WGS sequence"/>
</dbReference>
<comment type="caution">
    <text evidence="1">The sequence shown here is derived from an EMBL/GenBank/DDBJ whole genome shotgun (WGS) entry which is preliminary data.</text>
</comment>
<organism evidence="1 2">
    <name type="scientific">Lentzea atacamensis</name>
    <dbReference type="NCBI Taxonomy" id="531938"/>
    <lineage>
        <taxon>Bacteria</taxon>
        <taxon>Bacillati</taxon>
        <taxon>Actinomycetota</taxon>
        <taxon>Actinomycetes</taxon>
        <taxon>Pseudonocardiales</taxon>
        <taxon>Pseudonocardiaceae</taxon>
        <taxon>Lentzea</taxon>
    </lineage>
</organism>
<evidence type="ECO:0000313" key="2">
    <source>
        <dbReference type="Proteomes" id="UP000246005"/>
    </source>
</evidence>
<sequence>MWWVGFGGTGILHSNIDSGRDHTTGELTVRNEHWRAPTMFAEKALAEESREITEVHRTS</sequence>
<dbReference type="EMBL" id="QGHB01000007">
    <property type="protein sequence ID" value="PWK84960.1"/>
    <property type="molecule type" value="Genomic_DNA"/>
</dbReference>
<dbReference type="AlphaFoldDB" id="A0A316ICB3"/>
<protein>
    <submittedName>
        <fullName evidence="1">Uncharacterized protein</fullName>
    </submittedName>
</protein>
<evidence type="ECO:0000313" key="1">
    <source>
        <dbReference type="EMBL" id="PWK84960.1"/>
    </source>
</evidence>
<accession>A0A316ICB3</accession>
<reference evidence="1 2" key="1">
    <citation type="submission" date="2018-05" db="EMBL/GenBank/DDBJ databases">
        <title>Genomic Encyclopedia of Type Strains, Phase IV (KMG-IV): sequencing the most valuable type-strain genomes for metagenomic binning, comparative biology and taxonomic classification.</title>
        <authorList>
            <person name="Goeker M."/>
        </authorList>
    </citation>
    <scope>NUCLEOTIDE SEQUENCE [LARGE SCALE GENOMIC DNA]</scope>
    <source>
        <strain evidence="1 2">DSM 45480</strain>
    </source>
</reference>
<proteinExistence type="predicted"/>
<gene>
    <name evidence="1" type="ORF">C8D88_107167</name>
</gene>
<name>A0A316ICB3_9PSEU</name>